<dbReference type="EMBL" id="JACASE010000007">
    <property type="protein sequence ID" value="KAF6447697.1"/>
    <property type="molecule type" value="Genomic_DNA"/>
</dbReference>
<proteinExistence type="predicted"/>
<keyword evidence="3" id="KW-1185">Reference proteome</keyword>
<evidence type="ECO:0000313" key="3">
    <source>
        <dbReference type="Proteomes" id="UP000593571"/>
    </source>
</evidence>
<gene>
    <name evidence="2" type="ORF">HJG63_012076</name>
</gene>
<organism evidence="2 3">
    <name type="scientific">Rousettus aegyptiacus</name>
    <name type="common">Egyptian fruit bat</name>
    <name type="synonym">Pteropus aegyptiacus</name>
    <dbReference type="NCBI Taxonomy" id="9407"/>
    <lineage>
        <taxon>Eukaryota</taxon>
        <taxon>Metazoa</taxon>
        <taxon>Chordata</taxon>
        <taxon>Craniata</taxon>
        <taxon>Vertebrata</taxon>
        <taxon>Euteleostomi</taxon>
        <taxon>Mammalia</taxon>
        <taxon>Eutheria</taxon>
        <taxon>Laurasiatheria</taxon>
        <taxon>Chiroptera</taxon>
        <taxon>Yinpterochiroptera</taxon>
        <taxon>Pteropodoidea</taxon>
        <taxon>Pteropodidae</taxon>
        <taxon>Rousettinae</taxon>
        <taxon>Rousettus</taxon>
    </lineage>
</organism>
<sequence>MIAERFLQCRVLFLLFRGVQCWPPGLFLRLWVQILLRSLFLGSPRPPLPHEMGWKHPFLPLGQRGRDQEGLARLDEGEPAARGCGDQGGDLEGPAVSASSPLCDSGVFFPHGTQGRFGQFSVRFSARGKKEGKKGKTH</sequence>
<evidence type="ECO:0000256" key="1">
    <source>
        <dbReference type="SAM" id="MobiDB-lite"/>
    </source>
</evidence>
<dbReference type="Proteomes" id="UP000593571">
    <property type="component" value="Unassembled WGS sequence"/>
</dbReference>
<protein>
    <submittedName>
        <fullName evidence="2">Uncharacterized protein</fullName>
    </submittedName>
</protein>
<accession>A0A7J8FIY4</accession>
<comment type="caution">
    <text evidence="2">The sequence shown here is derived from an EMBL/GenBank/DDBJ whole genome shotgun (WGS) entry which is preliminary data.</text>
</comment>
<feature type="region of interest" description="Disordered" evidence="1">
    <location>
        <begin position="75"/>
        <end position="97"/>
    </location>
</feature>
<reference evidence="2 3" key="1">
    <citation type="journal article" date="2020" name="Nature">
        <title>Six reference-quality genomes reveal evolution of bat adaptations.</title>
        <authorList>
            <person name="Jebb D."/>
            <person name="Huang Z."/>
            <person name="Pippel M."/>
            <person name="Hughes G.M."/>
            <person name="Lavrichenko K."/>
            <person name="Devanna P."/>
            <person name="Winkler S."/>
            <person name="Jermiin L.S."/>
            <person name="Skirmuntt E.C."/>
            <person name="Katzourakis A."/>
            <person name="Burkitt-Gray L."/>
            <person name="Ray D.A."/>
            <person name="Sullivan K.A.M."/>
            <person name="Roscito J.G."/>
            <person name="Kirilenko B.M."/>
            <person name="Davalos L.M."/>
            <person name="Corthals A.P."/>
            <person name="Power M.L."/>
            <person name="Jones G."/>
            <person name="Ransome R.D."/>
            <person name="Dechmann D.K.N."/>
            <person name="Locatelli A.G."/>
            <person name="Puechmaille S.J."/>
            <person name="Fedrigo O."/>
            <person name="Jarvis E.D."/>
            <person name="Hiller M."/>
            <person name="Vernes S.C."/>
            <person name="Myers E.W."/>
            <person name="Teeling E.C."/>
        </authorList>
    </citation>
    <scope>NUCLEOTIDE SEQUENCE [LARGE SCALE GENOMIC DNA]</scope>
    <source>
        <strain evidence="2">MRouAeg1</strain>
        <tissue evidence="2">Muscle</tissue>
    </source>
</reference>
<name>A0A7J8FIY4_ROUAE</name>
<evidence type="ECO:0000313" key="2">
    <source>
        <dbReference type="EMBL" id="KAF6447697.1"/>
    </source>
</evidence>
<dbReference type="AlphaFoldDB" id="A0A7J8FIY4"/>